<proteinExistence type="predicted"/>
<evidence type="ECO:0000313" key="9">
    <source>
        <dbReference type="Proteomes" id="UP001156708"/>
    </source>
</evidence>
<keyword evidence="2 7" id="KW-0489">Methyltransferase</keyword>
<evidence type="ECO:0000313" key="8">
    <source>
        <dbReference type="EMBL" id="GLQ85132.1"/>
    </source>
</evidence>
<evidence type="ECO:0000256" key="2">
    <source>
        <dbReference type="ARBA" id="ARBA00022603"/>
    </source>
</evidence>
<dbReference type="EMBL" id="BSNZ01000008">
    <property type="protein sequence ID" value="GLQ84713.1"/>
    <property type="molecule type" value="Genomic_DNA"/>
</dbReference>
<dbReference type="Pfam" id="PF00145">
    <property type="entry name" value="DNA_methylase"/>
    <property type="match status" value="1"/>
</dbReference>
<dbReference type="RefSeq" id="WP_141352350.1">
    <property type="nucleotide sequence ID" value="NZ_BARA01000113.1"/>
</dbReference>
<evidence type="ECO:0000256" key="6">
    <source>
        <dbReference type="ARBA" id="ARBA00047422"/>
    </source>
</evidence>
<dbReference type="AlphaFoldDB" id="A0AA37WBE1"/>
<evidence type="ECO:0000256" key="3">
    <source>
        <dbReference type="ARBA" id="ARBA00022679"/>
    </source>
</evidence>
<evidence type="ECO:0000313" key="7">
    <source>
        <dbReference type="EMBL" id="GLQ84713.1"/>
    </source>
</evidence>
<evidence type="ECO:0000256" key="1">
    <source>
        <dbReference type="ARBA" id="ARBA00011975"/>
    </source>
</evidence>
<dbReference type="GO" id="GO:0032259">
    <property type="term" value="P:methylation"/>
    <property type="evidence" value="ECO:0007669"/>
    <property type="project" value="UniProtKB-KW"/>
</dbReference>
<organism evidence="7 9">
    <name type="scientific">Gluconobacter sphaericus NBRC 12467</name>
    <dbReference type="NCBI Taxonomy" id="1307951"/>
    <lineage>
        <taxon>Bacteria</taxon>
        <taxon>Pseudomonadati</taxon>
        <taxon>Pseudomonadota</taxon>
        <taxon>Alphaproteobacteria</taxon>
        <taxon>Acetobacterales</taxon>
        <taxon>Acetobacteraceae</taxon>
        <taxon>Gluconobacter</taxon>
    </lineage>
</organism>
<sequence length="538" mass="58900">MTWTLDAEITVVLFAGLGGACEGLEDAGCPVQVACNHDAVAIAAHAANHPHTRHIKGDIFDVDPIEATGGRPVKVLWASPDCRDHSVAKGGAPRSARVRSLPWQVCRWVGKTRPRIVMLENVREIRGWGPLIARRDKVTGRVLKHDGTVAAKGERVPVWDQVLVRDKRYTGRSFKAFIRHLQKLGAEYEDRDLCCADYGIPTIRSRWFAVARFDGRPIRWPERTHAPAKDASELGLKPWVGAYTVIDWSIPTKSIFKRTRPLSVNTEKRIAIGLRKFVLENPRPFIVPVCHSRNLTAHDGAEPLRTITTEKGGGFAVVGTSFMEERRGNSIGQDLRNPLGTQTQTTHHSIVSAWMAQHNGAPDLCGVYGRSAVAPLSTLTTTGSQQGLVTATLAHLRGTGTATDIERPMPTLTAGGNHVACVAAFLTKYYSQGGQDQDIKDPLHCLTTKDRFSVVTASIKGQAYMVSDITMRMLSPSEAAAAHELRLPELIELDGTKRSLTKTEAMRLIGNSVPKRMSALIAMANHVHSLDITQRTAA</sequence>
<keyword evidence="4" id="KW-0949">S-adenosyl-L-methionine</keyword>
<gene>
    <name evidence="7" type="ORF">GCM10007872_16210</name>
    <name evidence="8" type="ORF">GCM10007872_20400</name>
</gene>
<evidence type="ECO:0000256" key="5">
    <source>
        <dbReference type="ARBA" id="ARBA00022747"/>
    </source>
</evidence>
<keyword evidence="5" id="KW-0680">Restriction system</keyword>
<dbReference type="GO" id="GO:0003886">
    <property type="term" value="F:DNA (cytosine-5-)-methyltransferase activity"/>
    <property type="evidence" value="ECO:0007669"/>
    <property type="project" value="UniProtKB-EC"/>
</dbReference>
<accession>A0AA37WBE1</accession>
<dbReference type="EC" id="2.1.1.37" evidence="1"/>
<dbReference type="SUPFAM" id="SSF53335">
    <property type="entry name" value="S-adenosyl-L-methionine-dependent methyltransferases"/>
    <property type="match status" value="1"/>
</dbReference>
<keyword evidence="9" id="KW-1185">Reference proteome</keyword>
<dbReference type="PANTHER" id="PTHR10629">
    <property type="entry name" value="CYTOSINE-SPECIFIC METHYLTRANSFERASE"/>
    <property type="match status" value="1"/>
</dbReference>
<name>A0AA37WBE1_9PROT</name>
<dbReference type="InterPro" id="IPR001525">
    <property type="entry name" value="C5_MeTfrase"/>
</dbReference>
<dbReference type="Proteomes" id="UP001156708">
    <property type="component" value="Unassembled WGS sequence"/>
</dbReference>
<dbReference type="InterPro" id="IPR050390">
    <property type="entry name" value="C5-Methyltransferase"/>
</dbReference>
<keyword evidence="3" id="KW-0808">Transferase</keyword>
<protein>
    <recommendedName>
        <fullName evidence="1">DNA (cytosine-5-)-methyltransferase</fullName>
        <ecNumber evidence="1">2.1.1.37</ecNumber>
    </recommendedName>
</protein>
<dbReference type="GO" id="GO:0009307">
    <property type="term" value="P:DNA restriction-modification system"/>
    <property type="evidence" value="ECO:0007669"/>
    <property type="project" value="UniProtKB-KW"/>
</dbReference>
<dbReference type="InterPro" id="IPR029063">
    <property type="entry name" value="SAM-dependent_MTases_sf"/>
</dbReference>
<dbReference type="EMBL" id="BSNZ01000013">
    <property type="protein sequence ID" value="GLQ85132.1"/>
    <property type="molecule type" value="Genomic_DNA"/>
</dbReference>
<dbReference type="Gene3D" id="3.40.50.150">
    <property type="entry name" value="Vaccinia Virus protein VP39"/>
    <property type="match status" value="1"/>
</dbReference>
<reference evidence="7" key="3">
    <citation type="submission" date="2023-01" db="EMBL/GenBank/DDBJ databases">
        <title>Draft genome sequence of Gluconobacter sphaericus strain NBRC 12467.</title>
        <authorList>
            <person name="Sun Q."/>
            <person name="Mori K."/>
        </authorList>
    </citation>
    <scope>NUCLEOTIDE SEQUENCE</scope>
    <source>
        <strain evidence="7">NBRC 12467</strain>
    </source>
</reference>
<reference evidence="9" key="2">
    <citation type="journal article" date="2019" name="Int. J. Syst. Evol. Microbiol.">
        <title>The Global Catalogue of Microorganisms (GCM) 10K type strain sequencing project: providing services to taxonomists for standard genome sequencing and annotation.</title>
        <authorList>
            <consortium name="The Broad Institute Genomics Platform"/>
            <consortium name="The Broad Institute Genome Sequencing Center for Infectious Disease"/>
            <person name="Wu L."/>
            <person name="Ma J."/>
        </authorList>
    </citation>
    <scope>NUCLEOTIDE SEQUENCE [LARGE SCALE GENOMIC DNA]</scope>
    <source>
        <strain evidence="9">NBRC 12467</strain>
    </source>
</reference>
<evidence type="ECO:0000256" key="4">
    <source>
        <dbReference type="ARBA" id="ARBA00022691"/>
    </source>
</evidence>
<comment type="catalytic activity">
    <reaction evidence="6">
        <text>a 2'-deoxycytidine in DNA + S-adenosyl-L-methionine = a 5-methyl-2'-deoxycytidine in DNA + S-adenosyl-L-homocysteine + H(+)</text>
        <dbReference type="Rhea" id="RHEA:13681"/>
        <dbReference type="Rhea" id="RHEA-COMP:11369"/>
        <dbReference type="Rhea" id="RHEA-COMP:11370"/>
        <dbReference type="ChEBI" id="CHEBI:15378"/>
        <dbReference type="ChEBI" id="CHEBI:57856"/>
        <dbReference type="ChEBI" id="CHEBI:59789"/>
        <dbReference type="ChEBI" id="CHEBI:85452"/>
        <dbReference type="ChEBI" id="CHEBI:85454"/>
        <dbReference type="EC" id="2.1.1.37"/>
    </reaction>
</comment>
<comment type="caution">
    <text evidence="7">The sequence shown here is derived from an EMBL/GenBank/DDBJ whole genome shotgun (WGS) entry which is preliminary data.</text>
</comment>
<dbReference type="PANTHER" id="PTHR10629:SF52">
    <property type="entry name" value="DNA (CYTOSINE-5)-METHYLTRANSFERASE 1"/>
    <property type="match status" value="1"/>
</dbReference>
<dbReference type="GO" id="GO:0044027">
    <property type="term" value="P:negative regulation of gene expression via chromosomal CpG island methylation"/>
    <property type="evidence" value="ECO:0007669"/>
    <property type="project" value="TreeGrafter"/>
</dbReference>
<reference evidence="7" key="1">
    <citation type="journal article" date="2014" name="Int. J. Syst. Evol. Microbiol.">
        <title>Complete genome sequence of Corynebacterium casei LMG S-19264T (=DSM 44701T), isolated from a smear-ripened cheese.</title>
        <authorList>
            <consortium name="US DOE Joint Genome Institute (JGI-PGF)"/>
            <person name="Walter F."/>
            <person name="Albersmeier A."/>
            <person name="Kalinowski J."/>
            <person name="Ruckert C."/>
        </authorList>
    </citation>
    <scope>NUCLEOTIDE SEQUENCE</scope>
    <source>
        <strain evidence="7">NBRC 12467</strain>
    </source>
</reference>
<dbReference type="GO" id="GO:0003677">
    <property type="term" value="F:DNA binding"/>
    <property type="evidence" value="ECO:0007669"/>
    <property type="project" value="TreeGrafter"/>
</dbReference>